<reference evidence="2 3" key="1">
    <citation type="journal article" date="2023" name="Microbiol. Resour. Announc.">
        <title>Complete Genome Sequence of Imperialibacter roseus strain P4T.</title>
        <authorList>
            <person name="Tizabi D.R."/>
            <person name="Bachvaroff T."/>
            <person name="Hill R.T."/>
        </authorList>
    </citation>
    <scope>NUCLEOTIDE SEQUENCE [LARGE SCALE GENOMIC DNA]</scope>
    <source>
        <strain evidence="2 3">P4T</strain>
    </source>
</reference>
<dbReference type="InterPro" id="IPR041519">
    <property type="entry name" value="HEPN_RiboL-PSP"/>
</dbReference>
<dbReference type="Proteomes" id="UP001302349">
    <property type="component" value="Chromosome"/>
</dbReference>
<feature type="domain" description="RiboL-PSP-HEPN" evidence="1">
    <location>
        <begin position="12"/>
        <end position="165"/>
    </location>
</feature>
<sequence length="173" mass="20213">MGTIVDSLFAEHRNLVAYLNDKKEVSMKIFVEENFKKNILLSIASLFEHQITSILREFINKAGGENSKLNSFVYNGAISRKYHTLFEWDSNSGANKFFSLFGEECKKDYKEKIKADEELERSVIAFLQLGQQRNRLVHLNFGEYFIEKTADEIYLEYLLAKRFLTFVEAELKD</sequence>
<accession>A0ABZ0IW99</accession>
<keyword evidence="3" id="KW-1185">Reference proteome</keyword>
<evidence type="ECO:0000313" key="3">
    <source>
        <dbReference type="Proteomes" id="UP001302349"/>
    </source>
</evidence>
<dbReference type="Pfam" id="PF18735">
    <property type="entry name" value="HEPN_RiboL-PSP"/>
    <property type="match status" value="1"/>
</dbReference>
<dbReference type="EMBL" id="CP136051">
    <property type="protein sequence ID" value="WOK08787.1"/>
    <property type="molecule type" value="Genomic_DNA"/>
</dbReference>
<name>A0ABZ0IW99_9BACT</name>
<protein>
    <submittedName>
        <fullName evidence="2">HEPN domain-containing protein</fullName>
    </submittedName>
</protein>
<organism evidence="2 3">
    <name type="scientific">Imperialibacter roseus</name>
    <dbReference type="NCBI Taxonomy" id="1324217"/>
    <lineage>
        <taxon>Bacteria</taxon>
        <taxon>Pseudomonadati</taxon>
        <taxon>Bacteroidota</taxon>
        <taxon>Cytophagia</taxon>
        <taxon>Cytophagales</taxon>
        <taxon>Flammeovirgaceae</taxon>
        <taxon>Imperialibacter</taxon>
    </lineage>
</organism>
<evidence type="ECO:0000313" key="2">
    <source>
        <dbReference type="EMBL" id="WOK08787.1"/>
    </source>
</evidence>
<evidence type="ECO:0000259" key="1">
    <source>
        <dbReference type="Pfam" id="PF18735"/>
    </source>
</evidence>
<gene>
    <name evidence="2" type="ORF">RT717_09080</name>
</gene>
<proteinExistence type="predicted"/>
<dbReference type="RefSeq" id="WP_317491419.1">
    <property type="nucleotide sequence ID" value="NZ_CP136051.1"/>
</dbReference>